<evidence type="ECO:0000313" key="1">
    <source>
        <dbReference type="EMBL" id="CAA9432589.1"/>
    </source>
</evidence>
<organism evidence="1">
    <name type="scientific">uncultured Quadrisphaera sp</name>
    <dbReference type="NCBI Taxonomy" id="904978"/>
    <lineage>
        <taxon>Bacteria</taxon>
        <taxon>Bacillati</taxon>
        <taxon>Actinomycetota</taxon>
        <taxon>Actinomycetes</taxon>
        <taxon>Kineosporiales</taxon>
        <taxon>Kineosporiaceae</taxon>
        <taxon>Quadrisphaera</taxon>
        <taxon>environmental samples</taxon>
    </lineage>
</organism>
<accession>A0A6J4QAP9</accession>
<dbReference type="Gene3D" id="1.10.357.10">
    <property type="entry name" value="Tetracycline Repressor, domain 2"/>
    <property type="match status" value="1"/>
</dbReference>
<reference evidence="1" key="1">
    <citation type="submission" date="2020-02" db="EMBL/GenBank/DDBJ databases">
        <authorList>
            <person name="Meier V. D."/>
        </authorList>
    </citation>
    <scope>NUCLEOTIDE SEQUENCE</scope>
    <source>
        <strain evidence="1">AVDCRST_MAG35</strain>
    </source>
</reference>
<sequence>MSRAFAQAVFAGWSPAELASLPAGAVQPGTGGSAGAPGGRTPELPAGAVAALVDGWAGLHGVVVLELLGHLDWTGASGEDTCRDVLLRYADRLAAARATGER</sequence>
<protein>
    <recommendedName>
        <fullName evidence="2">Transcriptional regulator, AcrR family</fullName>
    </recommendedName>
</protein>
<proteinExistence type="predicted"/>
<evidence type="ECO:0008006" key="2">
    <source>
        <dbReference type="Google" id="ProtNLM"/>
    </source>
</evidence>
<dbReference type="InterPro" id="IPR036271">
    <property type="entry name" value="Tet_transcr_reg_TetR-rel_C_sf"/>
</dbReference>
<gene>
    <name evidence="1" type="ORF">AVDCRST_MAG35-2706</name>
</gene>
<dbReference type="SUPFAM" id="SSF48498">
    <property type="entry name" value="Tetracyclin repressor-like, C-terminal domain"/>
    <property type="match status" value="1"/>
</dbReference>
<name>A0A6J4QAP9_9ACTN</name>
<dbReference type="AlphaFoldDB" id="A0A6J4QAP9"/>
<dbReference type="EMBL" id="CADCUY010000536">
    <property type="protein sequence ID" value="CAA9432589.1"/>
    <property type="molecule type" value="Genomic_DNA"/>
</dbReference>